<dbReference type="AlphaFoldDB" id="A0A1H7UZS3"/>
<dbReference type="RefSeq" id="WP_090542122.1">
    <property type="nucleotide sequence ID" value="NZ_FNSR01000001.1"/>
</dbReference>
<evidence type="ECO:0000313" key="1">
    <source>
        <dbReference type="EMBL" id="SEM02461.1"/>
    </source>
</evidence>
<proteinExistence type="predicted"/>
<gene>
    <name evidence="1" type="ORF">SAMN05192542_121101</name>
</gene>
<accession>A0A1H7UZS3</accession>
<sequence>MSSDVFKKYSQPAQKRIAFLELVEYYVNRSPRWTPADGALLVNGVIPSPQGRKDIPTSVGDARQLDDPDLPATPQQLGGARRVLDDYLDHVKDGDLPPGDEVLSDDFLKWCYDSDQAPWHVPKLPEFLRHLFFPGSKEHPFALSVTDELASLRLVVKEDAASRIHRTSGPGKRPGLYAEILLAQDEARQKDLDHKDPDVIWGILDTMSKDPGAKSTRLRGSDRKGITYASHEGEKTYTYKALKKYLSGK</sequence>
<dbReference type="Proteomes" id="UP000199120">
    <property type="component" value="Unassembled WGS sequence"/>
</dbReference>
<keyword evidence="2" id="KW-1185">Reference proteome</keyword>
<reference evidence="2" key="1">
    <citation type="submission" date="2016-10" db="EMBL/GenBank/DDBJ databases">
        <authorList>
            <person name="Varghese N."/>
            <person name="Submissions S."/>
        </authorList>
    </citation>
    <scope>NUCLEOTIDE SEQUENCE [LARGE SCALE GENOMIC DNA]</scope>
    <source>
        <strain evidence="2">LMG 26416</strain>
    </source>
</reference>
<evidence type="ECO:0000313" key="2">
    <source>
        <dbReference type="Proteomes" id="UP000199120"/>
    </source>
</evidence>
<dbReference type="EMBL" id="FOAJ01000021">
    <property type="protein sequence ID" value="SEM02461.1"/>
    <property type="molecule type" value="Genomic_DNA"/>
</dbReference>
<organism evidence="1 2">
    <name type="scientific">Paraburkholderia caballeronis</name>
    <dbReference type="NCBI Taxonomy" id="416943"/>
    <lineage>
        <taxon>Bacteria</taxon>
        <taxon>Pseudomonadati</taxon>
        <taxon>Pseudomonadota</taxon>
        <taxon>Betaproteobacteria</taxon>
        <taxon>Burkholderiales</taxon>
        <taxon>Burkholderiaceae</taxon>
        <taxon>Paraburkholderia</taxon>
    </lineage>
</organism>
<protein>
    <submittedName>
        <fullName evidence="1">Uncharacterized protein</fullName>
    </submittedName>
</protein>
<name>A0A1H7UZS3_9BURK</name>
<dbReference type="OrthoDB" id="9983598at2"/>